<dbReference type="EMBL" id="DS995261">
    <property type="protein sequence ID" value="EDZ38648.1"/>
    <property type="molecule type" value="Genomic_DNA"/>
</dbReference>
<organism evidence="1">
    <name type="scientific">Leptospirillum sp. Group II '5-way CG'</name>
    <dbReference type="NCBI Taxonomy" id="419541"/>
    <lineage>
        <taxon>Bacteria</taxon>
        <taxon>Pseudomonadati</taxon>
        <taxon>Nitrospirota</taxon>
        <taxon>Nitrospiria</taxon>
        <taxon>Nitrospirales</taxon>
        <taxon>Nitrospiraceae</taxon>
        <taxon>Leptospirillum</taxon>
    </lineage>
</organism>
<protein>
    <submittedName>
        <fullName evidence="1">Uncharacterized protein</fullName>
    </submittedName>
</protein>
<reference evidence="1" key="2">
    <citation type="journal article" date="2008" name="PLoS Biol.">
        <title>Population genomic analysis of strain variation in Leptospirillum group II bacteria involved in acid mine drainage formation.</title>
        <authorList>
            <person name="Simmons S.L."/>
            <person name="Dibartolo G."/>
            <person name="Denef V.J."/>
            <person name="Goltsman D.S."/>
            <person name="Thelen M.P."/>
            <person name="Banfield J.F."/>
        </authorList>
    </citation>
    <scope>NUCLEOTIDE SEQUENCE [LARGE SCALE GENOMIC DNA]</scope>
</reference>
<proteinExistence type="predicted"/>
<reference evidence="1" key="1">
    <citation type="journal article" date="2004" name="Nature">
        <title>Community structure and metabolism through reconstruction of microbial genomes from the environment.</title>
        <authorList>
            <person name="Tyson G.W."/>
            <person name="Chapman J."/>
            <person name="Hugenholtz P."/>
            <person name="Allen E.E."/>
            <person name="Ram R.J."/>
            <person name="Richardson P.M."/>
            <person name="Solovyev V.V."/>
            <person name="Rubin E.M."/>
            <person name="Rokhsar D.S."/>
            <person name="Banfield J.F."/>
        </authorList>
    </citation>
    <scope>NUCLEOTIDE SEQUENCE [LARGE SCALE GENOMIC DNA]</scope>
</reference>
<evidence type="ECO:0000313" key="1">
    <source>
        <dbReference type="EMBL" id="EDZ38648.1"/>
    </source>
</evidence>
<sequence>MTDSPHCWSIEDQKSEGEYRVRPPGASPAIALRHEPYGAEPLVPTGSDPAWRLKLSLLPRSATGTSSPCFPKIVLFKKYHVIYFRVKMVIKKIRSIT</sequence>
<gene>
    <name evidence="1" type="ORF">CGL2_10822014</name>
</gene>
<dbReference type="AlphaFoldDB" id="B6AQX7"/>
<accession>B6AQX7</accession>
<name>B6AQX7_9BACT</name>